<keyword evidence="7" id="KW-0808">Transferase</keyword>
<keyword evidence="8 18" id="KW-0547">Nucleotide-binding</keyword>
<feature type="binding site" evidence="18">
    <location>
        <position position="173"/>
    </location>
    <ligand>
        <name>substrate</name>
    </ligand>
</feature>
<organism evidence="19 20">
    <name type="scientific">Gryllus longicercus</name>
    <dbReference type="NCBI Taxonomy" id="2509291"/>
    <lineage>
        <taxon>Eukaryota</taxon>
        <taxon>Metazoa</taxon>
        <taxon>Ecdysozoa</taxon>
        <taxon>Arthropoda</taxon>
        <taxon>Hexapoda</taxon>
        <taxon>Insecta</taxon>
        <taxon>Pterygota</taxon>
        <taxon>Neoptera</taxon>
        <taxon>Polyneoptera</taxon>
        <taxon>Orthoptera</taxon>
        <taxon>Ensifera</taxon>
        <taxon>Gryllidea</taxon>
        <taxon>Grylloidea</taxon>
        <taxon>Gryllidae</taxon>
        <taxon>Gryllinae</taxon>
        <taxon>Gryllus</taxon>
    </lineage>
</organism>
<keyword evidence="12" id="KW-0752">Steroid biosynthesis</keyword>
<accession>A0AAN9ZD07</accession>
<keyword evidence="11 18" id="KW-0067">ATP-binding</keyword>
<dbReference type="Proteomes" id="UP001378592">
    <property type="component" value="Unassembled WGS sequence"/>
</dbReference>
<sequence>MCPDQTSNPKCILLFSGKRKSGKDFFTDLLIERIGHDNGVIVKLSAPIKSHWAQLRGLELSKLLDSSSYKEKYRQDMIIWGESMREKDYGYFCRHAIEMCRATDKSVWIVSDARRKTDIKWFHENYKNVKNIRIFTSDDVRKQRGWTFTEGIDDAPSECDLDDFTSWDFEIENNGNTGNLEESLNLILQLIKQEVPVIQGTN</sequence>
<comment type="pathway">
    <text evidence="2">Isoprenoid biosynthesis; isopentenyl diphosphate biosynthesis via mevalonate pathway; isopentenyl diphosphate from (R)-mevalonate: step 2/3.</text>
</comment>
<evidence type="ECO:0000313" key="19">
    <source>
        <dbReference type="EMBL" id="KAK7871846.1"/>
    </source>
</evidence>
<dbReference type="PANTHER" id="PTHR13101">
    <property type="entry name" value="PHOSPHOMEVALONATE KINASE"/>
    <property type="match status" value="1"/>
</dbReference>
<evidence type="ECO:0000256" key="18">
    <source>
        <dbReference type="PIRSR" id="PIRSR036639-1"/>
    </source>
</evidence>
<evidence type="ECO:0000256" key="9">
    <source>
        <dbReference type="ARBA" id="ARBA00022777"/>
    </source>
</evidence>
<dbReference type="GO" id="GO:0019287">
    <property type="term" value="P:isopentenyl diphosphate biosynthetic process, mevalonate pathway"/>
    <property type="evidence" value="ECO:0007669"/>
    <property type="project" value="TreeGrafter"/>
</dbReference>
<evidence type="ECO:0000313" key="20">
    <source>
        <dbReference type="Proteomes" id="UP001378592"/>
    </source>
</evidence>
<dbReference type="EMBL" id="JAZDUA010000033">
    <property type="protein sequence ID" value="KAK7871846.1"/>
    <property type="molecule type" value="Genomic_DNA"/>
</dbReference>
<proteinExistence type="predicted"/>
<evidence type="ECO:0000256" key="13">
    <source>
        <dbReference type="ARBA" id="ARBA00023011"/>
    </source>
</evidence>
<keyword evidence="14" id="KW-0443">Lipid metabolism</keyword>
<name>A0AAN9ZD07_9ORTH</name>
<evidence type="ECO:0000256" key="3">
    <source>
        <dbReference type="ARBA" id="ARBA00012958"/>
    </source>
</evidence>
<dbReference type="InterPro" id="IPR027417">
    <property type="entry name" value="P-loop_NTPase"/>
</dbReference>
<evidence type="ECO:0000256" key="6">
    <source>
        <dbReference type="ARBA" id="ARBA00022548"/>
    </source>
</evidence>
<protein>
    <recommendedName>
        <fullName evidence="17">Phosphomevalonate kinase</fullName>
        <ecNumber evidence="3">2.7.4.2</ecNumber>
    </recommendedName>
</protein>
<evidence type="ECO:0000256" key="16">
    <source>
        <dbReference type="ARBA" id="ARBA00023221"/>
    </source>
</evidence>
<feature type="binding site" evidence="18">
    <location>
        <begin position="18"/>
        <end position="24"/>
    </location>
    <ligand>
        <name>ATP</name>
        <dbReference type="ChEBI" id="CHEBI:30616"/>
    </ligand>
</feature>
<dbReference type="InterPro" id="IPR005919">
    <property type="entry name" value="Pmev_kin_anim"/>
</dbReference>
<keyword evidence="15" id="KW-1207">Sterol metabolism</keyword>
<keyword evidence="6" id="KW-0153">Cholesterol metabolism</keyword>
<comment type="subcellular location">
    <subcellularLocation>
        <location evidence="1">Cytoplasm</location>
        <location evidence="1">Cytosol</location>
    </subcellularLocation>
</comment>
<evidence type="ECO:0000256" key="10">
    <source>
        <dbReference type="ARBA" id="ARBA00022778"/>
    </source>
</evidence>
<evidence type="ECO:0000256" key="7">
    <source>
        <dbReference type="ARBA" id="ARBA00022679"/>
    </source>
</evidence>
<reference evidence="19 20" key="1">
    <citation type="submission" date="2024-03" db="EMBL/GenBank/DDBJ databases">
        <title>The genome assembly and annotation of the cricket Gryllus longicercus Weissman &amp; Gray.</title>
        <authorList>
            <person name="Szrajer S."/>
            <person name="Gray D."/>
            <person name="Ylla G."/>
        </authorList>
    </citation>
    <scope>NUCLEOTIDE SEQUENCE [LARGE SCALE GENOMIC DNA]</scope>
    <source>
        <strain evidence="19">DAG 2021-001</strain>
        <tissue evidence="19">Whole body minus gut</tissue>
    </source>
</reference>
<keyword evidence="16" id="KW-0753">Steroid metabolism</keyword>
<dbReference type="PIRSF" id="PIRSF036639">
    <property type="entry name" value="PMK_anim"/>
    <property type="match status" value="1"/>
</dbReference>
<gene>
    <name evidence="19" type="ORF">R5R35_006440</name>
</gene>
<dbReference type="FunFam" id="3.40.50.300:FF:001026">
    <property type="entry name" value="Phosphomevalonate kinase"/>
    <property type="match status" value="1"/>
</dbReference>
<dbReference type="GO" id="GO:0006695">
    <property type="term" value="P:cholesterol biosynthetic process"/>
    <property type="evidence" value="ECO:0007669"/>
    <property type="project" value="UniProtKB-KW"/>
</dbReference>
<dbReference type="GO" id="GO:0005524">
    <property type="term" value="F:ATP binding"/>
    <property type="evidence" value="ECO:0007669"/>
    <property type="project" value="UniProtKB-KW"/>
</dbReference>
<keyword evidence="4" id="KW-0963">Cytoplasm</keyword>
<evidence type="ECO:0000256" key="4">
    <source>
        <dbReference type="ARBA" id="ARBA00022490"/>
    </source>
</evidence>
<dbReference type="AlphaFoldDB" id="A0AAN9ZD07"/>
<dbReference type="Pfam" id="PF04275">
    <property type="entry name" value="P-mevalo_kinase"/>
    <property type="match status" value="1"/>
</dbReference>
<keyword evidence="9" id="KW-0418">Kinase</keyword>
<keyword evidence="13" id="KW-0756">Sterol biosynthesis</keyword>
<evidence type="ECO:0000256" key="5">
    <source>
        <dbReference type="ARBA" id="ARBA00022516"/>
    </source>
</evidence>
<dbReference type="EC" id="2.7.4.2" evidence="3"/>
<dbReference type="PANTHER" id="PTHR13101:SF1">
    <property type="entry name" value="PHOSPHOMEVALONATE KINASE"/>
    <property type="match status" value="1"/>
</dbReference>
<keyword evidence="5" id="KW-0444">Lipid biosynthesis</keyword>
<evidence type="ECO:0000256" key="12">
    <source>
        <dbReference type="ARBA" id="ARBA00022955"/>
    </source>
</evidence>
<dbReference type="GO" id="GO:0005829">
    <property type="term" value="C:cytosol"/>
    <property type="evidence" value="ECO:0007669"/>
    <property type="project" value="UniProtKB-SubCell"/>
</dbReference>
<evidence type="ECO:0000256" key="1">
    <source>
        <dbReference type="ARBA" id="ARBA00004514"/>
    </source>
</evidence>
<keyword evidence="20" id="KW-1185">Reference proteome</keyword>
<feature type="binding site" evidence="18">
    <location>
        <position position="144"/>
    </location>
    <ligand>
        <name>ATP</name>
        <dbReference type="ChEBI" id="CHEBI:30616"/>
    </ligand>
</feature>
<dbReference type="GO" id="GO:0004631">
    <property type="term" value="F:phosphomevalonate kinase activity"/>
    <property type="evidence" value="ECO:0007669"/>
    <property type="project" value="UniProtKB-EC"/>
</dbReference>
<evidence type="ECO:0000256" key="11">
    <source>
        <dbReference type="ARBA" id="ARBA00022840"/>
    </source>
</evidence>
<evidence type="ECO:0000256" key="14">
    <source>
        <dbReference type="ARBA" id="ARBA00023098"/>
    </source>
</evidence>
<evidence type="ECO:0000256" key="15">
    <source>
        <dbReference type="ARBA" id="ARBA00023166"/>
    </source>
</evidence>
<dbReference type="NCBIfam" id="TIGR01223">
    <property type="entry name" value="Pmev_kin_anim"/>
    <property type="match status" value="1"/>
</dbReference>
<evidence type="ECO:0000256" key="2">
    <source>
        <dbReference type="ARBA" id="ARBA00005017"/>
    </source>
</evidence>
<dbReference type="Gene3D" id="3.40.50.300">
    <property type="entry name" value="P-loop containing nucleotide triphosphate hydrolases"/>
    <property type="match status" value="1"/>
</dbReference>
<evidence type="ECO:0000256" key="17">
    <source>
        <dbReference type="ARBA" id="ARBA00034549"/>
    </source>
</evidence>
<evidence type="ECO:0000256" key="8">
    <source>
        <dbReference type="ARBA" id="ARBA00022741"/>
    </source>
</evidence>
<keyword evidence="10" id="KW-0152">Cholesterol biosynthesis</keyword>
<comment type="caution">
    <text evidence="19">The sequence shown here is derived from an EMBL/GenBank/DDBJ whole genome shotgun (WGS) entry which is preliminary data.</text>
</comment>